<proteinExistence type="predicted"/>
<dbReference type="RefSeq" id="WP_172584242.1">
    <property type="nucleotide sequence ID" value="NZ_BLAM01000054.1"/>
</dbReference>
<sequence length="412" mass="45535">MTKKSNVMKLANDLGYGRVKGSINGKELNLTSVLARVPANQAPKPDTFRNADEKDAYMNDLVNHLYFSVNSKSINTDGKFFLGERAQHSNSNKWLFDVNDYSSKAENDMGLILTLGIIAAEKIKEVYNEDEALDDILEVEVQMTTALPIMEANRNGVVEAYRERFISNQHLVTVHNFPHDITVKVKFKDVFVGYEGELAQFCIANASDDIKSAIMTEWKDAGYSDIYPDVTVDEILGLRTTMGVDIGAGTTDTVIFQDGKMLIKYSTSLKMGYGSVQDAALKQLIQEGNAVGRSRVDLEEFLNTPAGFTTRALHKHVEDIVLDNNELLANEIVDSISDVLGGATRDGIAVEIVYVYGGGSIPMKQRGELREKIADKLKSFQTVKAEVPVLFISDEIAPYLNLAGLQVVLDNM</sequence>
<reference evidence="2" key="1">
    <citation type="submission" date="2019-10" db="EMBL/GenBank/DDBJ databases">
        <title>Lactobacillus agilis SY212 Whole Genome Sequencing Project.</title>
        <authorList>
            <person name="Suzuki S."/>
            <person name="Endo A."/>
            <person name="Maeno S."/>
            <person name="Shiwa Y."/>
            <person name="Matsutani M."/>
            <person name="Kajikawa A."/>
        </authorList>
    </citation>
    <scope>NUCLEOTIDE SEQUENCE</scope>
    <source>
        <strain evidence="2">SY212</strain>
    </source>
</reference>
<accession>A0A6F9XJR4</accession>
<dbReference type="Pfam" id="PF21522">
    <property type="entry name" value="MreB-like_C"/>
    <property type="match status" value="1"/>
</dbReference>
<dbReference type="InterPro" id="IPR049067">
    <property type="entry name" value="MreB-like_C"/>
</dbReference>
<dbReference type="SUPFAM" id="SSF53067">
    <property type="entry name" value="Actin-like ATPase domain"/>
    <property type="match status" value="1"/>
</dbReference>
<name>A0A6F9XJR4_9LACO</name>
<evidence type="ECO:0000313" key="2">
    <source>
        <dbReference type="EMBL" id="GET05400.1"/>
    </source>
</evidence>
<dbReference type="CDD" id="cd24023">
    <property type="entry name" value="ASKHA_NBD_ParM_Alp7A-like"/>
    <property type="match status" value="1"/>
</dbReference>
<dbReference type="Gene3D" id="3.30.420.40">
    <property type="match status" value="2"/>
</dbReference>
<organism evidence="2">
    <name type="scientific">Ligilactobacillus agilis</name>
    <dbReference type="NCBI Taxonomy" id="1601"/>
    <lineage>
        <taxon>Bacteria</taxon>
        <taxon>Bacillati</taxon>
        <taxon>Bacillota</taxon>
        <taxon>Bacilli</taxon>
        <taxon>Lactobacillales</taxon>
        <taxon>Lactobacillaceae</taxon>
        <taxon>Ligilactobacillus</taxon>
    </lineage>
</organism>
<feature type="domain" description="Actin homologue MreB-like C-terminal" evidence="1">
    <location>
        <begin position="244"/>
        <end position="365"/>
    </location>
</feature>
<dbReference type="Proteomes" id="UP000494265">
    <property type="component" value="Unassembled WGS sequence"/>
</dbReference>
<comment type="caution">
    <text evidence="2">The sequence shown here is derived from an EMBL/GenBank/DDBJ whole genome shotgun (WGS) entry which is preliminary data.</text>
</comment>
<gene>
    <name evidence="2" type="ORF">SY212_04300</name>
</gene>
<dbReference type="EMBL" id="BLAM01000054">
    <property type="protein sequence ID" value="GET05400.1"/>
    <property type="molecule type" value="Genomic_DNA"/>
</dbReference>
<dbReference type="AlphaFoldDB" id="A0A6F9XJR4"/>
<protein>
    <recommendedName>
        <fullName evidence="1">Actin homologue MreB-like C-terminal domain-containing protein</fullName>
    </recommendedName>
</protein>
<dbReference type="InterPro" id="IPR043129">
    <property type="entry name" value="ATPase_NBD"/>
</dbReference>
<evidence type="ECO:0000259" key="1">
    <source>
        <dbReference type="Pfam" id="PF21522"/>
    </source>
</evidence>